<keyword evidence="2" id="KW-0997">Cell inner membrane</keyword>
<evidence type="ECO:0000256" key="4">
    <source>
        <dbReference type="ARBA" id="ARBA00022679"/>
    </source>
</evidence>
<proteinExistence type="predicted"/>
<dbReference type="Proteomes" id="UP000027665">
    <property type="component" value="Unassembled WGS sequence"/>
</dbReference>
<name>A0A073J356_9BACT</name>
<dbReference type="STRING" id="2754.EH55_05270"/>
<dbReference type="GO" id="GO:0009246">
    <property type="term" value="P:enterobacterial common antigen biosynthetic process"/>
    <property type="evidence" value="ECO:0007669"/>
    <property type="project" value="InterPro"/>
</dbReference>
<evidence type="ECO:0000256" key="2">
    <source>
        <dbReference type="ARBA" id="ARBA00022519"/>
    </source>
</evidence>
<reference evidence="7 8" key="1">
    <citation type="submission" date="2014-04" db="EMBL/GenBank/DDBJ databases">
        <title>Draft Genome Sequence of Synergistes jonesii.</title>
        <authorList>
            <person name="Coil D.A."/>
            <person name="Eisen J.A."/>
            <person name="Holland-Moritz H.E."/>
        </authorList>
    </citation>
    <scope>NUCLEOTIDE SEQUENCE [LARGE SCALE GENOMIC DNA]</scope>
    <source>
        <strain evidence="7 8">78-1</strain>
    </source>
</reference>
<organism evidence="7 8">
    <name type="scientific">Synergistes jonesii</name>
    <dbReference type="NCBI Taxonomy" id="2754"/>
    <lineage>
        <taxon>Bacteria</taxon>
        <taxon>Thermotogati</taxon>
        <taxon>Synergistota</taxon>
        <taxon>Synergistia</taxon>
        <taxon>Synergistales</taxon>
        <taxon>Synergistaceae</taxon>
        <taxon>Synergistes</taxon>
    </lineage>
</organism>
<dbReference type="GO" id="GO:0008417">
    <property type="term" value="F:fucosyltransferase activity"/>
    <property type="evidence" value="ECO:0007669"/>
    <property type="project" value="InterPro"/>
</dbReference>
<feature type="region of interest" description="Disordered" evidence="6">
    <location>
        <begin position="263"/>
        <end position="333"/>
    </location>
</feature>
<keyword evidence="3" id="KW-0328">Glycosyltransferase</keyword>
<dbReference type="Pfam" id="PF07429">
    <property type="entry name" value="Glyco_transf_56"/>
    <property type="match status" value="1"/>
</dbReference>
<dbReference type="AlphaFoldDB" id="A0A073J356"/>
<keyword evidence="4" id="KW-0808">Transferase</keyword>
<keyword evidence="8" id="KW-1185">Reference proteome</keyword>
<sequence length="989" mass="114671">MNYLHILPSDTIRTCRVIEMMQEHFDIKEHHFMIMADKEYVTKHYPVLLNFPWLMFLNKPSKNTFFKKLKIVRPVAKQMKNADVIVWHSLMPLKGAFGFPLSLACARKRNLKKSVWIEHSTDLLYWANPSAKSFKEKIKNRLQKYIRENIRCVGLSLPSDKPIHGYSFNGYYKYFDLPTPPSEPHVQILENVIEEKRAQEEEQRSALVDTAVKKELDRLLAMEKETKNSARRVRVESAIEKSSAVWVCKDGEKYLEFTRATSSTDDITIPESRETTAESTFLGGKTANSAPSRLTKKQPSKSGRTAQGHARSDSDVLAVSERHGGEGDEESLFDLDETCVGNEISEAKEDDSYEGLPWYERVVKQAEKTEADKRAKAEEEARAKAETEGQYVEEYSSYEDLVKKVDALTELPPHKPVILLGYDGLTYNGHKSLIDKLKLLKGRRNQIAELYVPMHYTMLNEYDTPSSDAYRRSISDYGAKTLGFRPKLLNSGRVSEETYFKFLSNVDIAVFGGHRPLNADALLYLLRMRKKIFLPRSTFLYKLLKDNGYPVFESDALPGMKFEEFIAPLPVTDEVFEWATERLDYQAVLEKWRSFYNYVNSRPSKKAFNNKHIKYLYIFFGTPHTLGGYWKMVDSRADAADHKYLILREKSILRYVPELAERDDILYLCEGGKLKKARYLYRLFSNADNIIIHGMFIGTLPVAILALFRKFHKKLAWIEWSGDIWLWKRDENCLKDKIINKLNHRIREVIPYIVMTAPTDEERFKSEFKTGAKCVYIALPTRRNGNSNDAIDAVRPPQKPEDSPIRIQIGHNMFQFNNHIKILDSLKKFADEDIEIFIPMAYGDSGLNGQYGGWEYVNMVKKKASRLFGEKLDLLTRVIPLDEYTAKLWNVDIAIFGSERICGAANIYMLIYMGKKVFLPGTSEYYKFFVDKGIKVFDTNKISEMTYEEFIKPVENQDSSWVLDQYNQTLIRSQWDAFFKELDERHLKR</sequence>
<accession>A0A073J356</accession>
<dbReference type="EMBL" id="JMKI01000034">
    <property type="protein sequence ID" value="KEJ92147.1"/>
    <property type="molecule type" value="Genomic_DNA"/>
</dbReference>
<evidence type="ECO:0000256" key="3">
    <source>
        <dbReference type="ARBA" id="ARBA00022676"/>
    </source>
</evidence>
<evidence type="ECO:0000313" key="7">
    <source>
        <dbReference type="EMBL" id="KEJ92147.1"/>
    </source>
</evidence>
<keyword evidence="5" id="KW-0472">Membrane</keyword>
<dbReference type="InterPro" id="IPR009993">
    <property type="entry name" value="WecF"/>
</dbReference>
<evidence type="ECO:0000256" key="5">
    <source>
        <dbReference type="ARBA" id="ARBA00023136"/>
    </source>
</evidence>
<evidence type="ECO:0000313" key="8">
    <source>
        <dbReference type="Proteomes" id="UP000027665"/>
    </source>
</evidence>
<gene>
    <name evidence="7" type="ORF">EH55_05270</name>
</gene>
<feature type="compositionally biased region" description="Basic and acidic residues" evidence="6">
    <location>
        <begin position="310"/>
        <end position="326"/>
    </location>
</feature>
<dbReference type="eggNOG" id="ENOG5032RNI">
    <property type="taxonomic scope" value="Bacteria"/>
</dbReference>
<comment type="caution">
    <text evidence="7">The sequence shown here is derived from an EMBL/GenBank/DDBJ whole genome shotgun (WGS) entry which is preliminary data.</text>
</comment>
<evidence type="ECO:0000256" key="6">
    <source>
        <dbReference type="SAM" id="MobiDB-lite"/>
    </source>
</evidence>
<evidence type="ECO:0000256" key="1">
    <source>
        <dbReference type="ARBA" id="ARBA00022475"/>
    </source>
</evidence>
<keyword evidence="1" id="KW-1003">Cell membrane</keyword>
<protein>
    <submittedName>
        <fullName evidence="7">Uncharacterized protein</fullName>
    </submittedName>
</protein>